<organism evidence="1 2">
    <name type="scientific">Handroanthus impetiginosus</name>
    <dbReference type="NCBI Taxonomy" id="429701"/>
    <lineage>
        <taxon>Eukaryota</taxon>
        <taxon>Viridiplantae</taxon>
        <taxon>Streptophyta</taxon>
        <taxon>Embryophyta</taxon>
        <taxon>Tracheophyta</taxon>
        <taxon>Spermatophyta</taxon>
        <taxon>Magnoliopsida</taxon>
        <taxon>eudicotyledons</taxon>
        <taxon>Gunneridae</taxon>
        <taxon>Pentapetalae</taxon>
        <taxon>asterids</taxon>
        <taxon>lamiids</taxon>
        <taxon>Lamiales</taxon>
        <taxon>Bignoniaceae</taxon>
        <taxon>Crescentiina</taxon>
        <taxon>Tabebuia alliance</taxon>
        <taxon>Handroanthus</taxon>
    </lineage>
</organism>
<dbReference type="AlphaFoldDB" id="A0A2G9IB86"/>
<dbReference type="Proteomes" id="UP000231279">
    <property type="component" value="Unassembled WGS sequence"/>
</dbReference>
<accession>A0A2G9IB86</accession>
<evidence type="ECO:0000313" key="2">
    <source>
        <dbReference type="Proteomes" id="UP000231279"/>
    </source>
</evidence>
<gene>
    <name evidence="1" type="ORF">CDL12_00225</name>
</gene>
<dbReference type="EMBL" id="NKXS01000019">
    <property type="protein sequence ID" value="PIN27007.1"/>
    <property type="molecule type" value="Genomic_DNA"/>
</dbReference>
<name>A0A2G9IB86_9LAMI</name>
<evidence type="ECO:0000313" key="1">
    <source>
        <dbReference type="EMBL" id="PIN27007.1"/>
    </source>
</evidence>
<proteinExistence type="predicted"/>
<reference evidence="2" key="1">
    <citation type="journal article" date="2018" name="Gigascience">
        <title>Genome assembly of the Pink Ipe (Handroanthus impetiginosus, Bignoniaceae), a highly valued, ecologically keystone Neotropical timber forest tree.</title>
        <authorList>
            <person name="Silva-Junior O.B."/>
            <person name="Grattapaglia D."/>
            <person name="Novaes E."/>
            <person name="Collevatti R.G."/>
        </authorList>
    </citation>
    <scope>NUCLEOTIDE SEQUENCE [LARGE SCALE GENOMIC DNA]</scope>
    <source>
        <strain evidence="2">cv. UFG-1</strain>
    </source>
</reference>
<protein>
    <submittedName>
        <fullName evidence="1">Uncharacterized protein</fullName>
    </submittedName>
</protein>
<sequence length="112" mass="13147">MSNIELIYIHQRIESPLHALQTPLHWIIPVTPTRFTANEMRHKWPPLITQARMVLLNHLLITIHQTLPKSMQIIGVLNKNLVHPLILLCNQQVYQCRLIVRLKSWPTLQIGR</sequence>
<comment type="caution">
    <text evidence="1">The sequence shown here is derived from an EMBL/GenBank/DDBJ whole genome shotgun (WGS) entry which is preliminary data.</text>
</comment>
<dbReference type="OrthoDB" id="1950827at2759"/>
<keyword evidence="2" id="KW-1185">Reference proteome</keyword>